<dbReference type="Proteomes" id="UP000256388">
    <property type="component" value="Unassembled WGS sequence"/>
</dbReference>
<dbReference type="InterPro" id="IPR011047">
    <property type="entry name" value="Quinoprotein_ADH-like_sf"/>
</dbReference>
<sequence>MNKKIFSLIILTLISAVLISGCTTNSAASASSWPGMMLDNQTGYLAYGTQVYALDVKNGSLLWKYPAEGSSKSQFYAAPEVSDSLVIVGDYTNTLYALDKENGFEKWQFTDAEDRYIASSLLNNGIVYAPNTDSYLYALDDNGNLLWRFKANGPNWSKPLADENHLYLTSMDHFLYVLNLNYSEAELAADKDGGKTLVSEPVWSLDLGTAVVSNPVLEDGILYVGTVDGIVYAVDLEKQSVVWKYTVEDEMASIWGTPVLTSDAVFFGDENGNLYAVDKKDGSALWPSPFETGASLISSGITVDDKAVFAASDGKIFSIDSSKEPKTLTTLDAVIYSPLGFEDGKIVVVPASSEALVKAIDTNGNEVWTYLPTK</sequence>
<keyword evidence="1" id="KW-0732">Signal</keyword>
<gene>
    <name evidence="3" type="ORF">DFR64_1136</name>
</gene>
<dbReference type="PANTHER" id="PTHR34512:SF30">
    <property type="entry name" value="OUTER MEMBRANE PROTEIN ASSEMBLY FACTOR BAMB"/>
    <property type="match status" value="1"/>
</dbReference>
<dbReference type="PROSITE" id="PS51257">
    <property type="entry name" value="PROKAR_LIPOPROTEIN"/>
    <property type="match status" value="1"/>
</dbReference>
<evidence type="ECO:0000313" key="3">
    <source>
        <dbReference type="EMBL" id="REG11258.1"/>
    </source>
</evidence>
<dbReference type="EMBL" id="QUMS01000001">
    <property type="protein sequence ID" value="REG11258.1"/>
    <property type="molecule type" value="Genomic_DNA"/>
</dbReference>
<proteinExistence type="predicted"/>
<dbReference type="InterPro" id="IPR015943">
    <property type="entry name" value="WD40/YVTN_repeat-like_dom_sf"/>
</dbReference>
<evidence type="ECO:0000256" key="1">
    <source>
        <dbReference type="SAM" id="SignalP"/>
    </source>
</evidence>
<dbReference type="AlphaFoldDB" id="A0A3E0AHV3"/>
<organism evidence="3 4">
    <name type="scientific">Pelolinea submarina</name>
    <dbReference type="NCBI Taxonomy" id="913107"/>
    <lineage>
        <taxon>Bacteria</taxon>
        <taxon>Bacillati</taxon>
        <taxon>Chloroflexota</taxon>
        <taxon>Anaerolineae</taxon>
        <taxon>Anaerolineales</taxon>
        <taxon>Anaerolineaceae</taxon>
        <taxon>Pelolinea</taxon>
    </lineage>
</organism>
<keyword evidence="4" id="KW-1185">Reference proteome</keyword>
<dbReference type="Gene3D" id="2.130.10.10">
    <property type="entry name" value="YVTN repeat-like/Quinoprotein amine dehydrogenase"/>
    <property type="match status" value="1"/>
</dbReference>
<evidence type="ECO:0000259" key="2">
    <source>
        <dbReference type="Pfam" id="PF13360"/>
    </source>
</evidence>
<dbReference type="SMART" id="SM00564">
    <property type="entry name" value="PQQ"/>
    <property type="match status" value="7"/>
</dbReference>
<dbReference type="InterPro" id="IPR002372">
    <property type="entry name" value="PQQ_rpt_dom"/>
</dbReference>
<dbReference type="Gene3D" id="2.40.128.630">
    <property type="match status" value="1"/>
</dbReference>
<reference evidence="3 4" key="1">
    <citation type="submission" date="2018-08" db="EMBL/GenBank/DDBJ databases">
        <title>Genomic Encyclopedia of Type Strains, Phase IV (KMG-IV): sequencing the most valuable type-strain genomes for metagenomic binning, comparative biology and taxonomic classification.</title>
        <authorList>
            <person name="Goeker M."/>
        </authorList>
    </citation>
    <scope>NUCLEOTIDE SEQUENCE [LARGE SCALE GENOMIC DNA]</scope>
    <source>
        <strain evidence="3 4">DSM 23923</strain>
    </source>
</reference>
<dbReference type="InterPro" id="IPR018391">
    <property type="entry name" value="PQQ_b-propeller_rpt"/>
</dbReference>
<evidence type="ECO:0000313" key="4">
    <source>
        <dbReference type="Proteomes" id="UP000256388"/>
    </source>
</evidence>
<feature type="domain" description="Pyrrolo-quinoline quinone repeat" evidence="2">
    <location>
        <begin position="200"/>
        <end position="370"/>
    </location>
</feature>
<dbReference type="Pfam" id="PF13360">
    <property type="entry name" value="PQQ_2"/>
    <property type="match status" value="3"/>
</dbReference>
<comment type="caution">
    <text evidence="3">The sequence shown here is derived from an EMBL/GenBank/DDBJ whole genome shotgun (WGS) entry which is preliminary data.</text>
</comment>
<dbReference type="PANTHER" id="PTHR34512">
    <property type="entry name" value="CELL SURFACE PROTEIN"/>
    <property type="match status" value="1"/>
</dbReference>
<protein>
    <submittedName>
        <fullName evidence="3">Outer membrane protein assembly factor BamB</fullName>
    </submittedName>
</protein>
<feature type="chain" id="PRO_5017795011" evidence="1">
    <location>
        <begin position="28"/>
        <end position="374"/>
    </location>
</feature>
<feature type="domain" description="Pyrrolo-quinoline quinone repeat" evidence="2">
    <location>
        <begin position="39"/>
        <end position="112"/>
    </location>
</feature>
<accession>A0A3E0AHV3</accession>
<feature type="domain" description="Pyrrolo-quinoline quinone repeat" evidence="2">
    <location>
        <begin position="123"/>
        <end position="179"/>
    </location>
</feature>
<dbReference type="SUPFAM" id="SSF50998">
    <property type="entry name" value="Quinoprotein alcohol dehydrogenase-like"/>
    <property type="match status" value="2"/>
</dbReference>
<feature type="signal peptide" evidence="1">
    <location>
        <begin position="1"/>
        <end position="27"/>
    </location>
</feature>
<name>A0A3E0AHV3_9CHLR</name>
<dbReference type="Gene3D" id="2.40.10.480">
    <property type="match status" value="1"/>
</dbReference>